<comment type="similarity">
    <text evidence="2">Belongs to the COG4 family.</text>
</comment>
<evidence type="ECO:0000256" key="3">
    <source>
        <dbReference type="ARBA" id="ARBA00020975"/>
    </source>
</evidence>
<feature type="compositionally biased region" description="Basic and acidic residues" evidence="10">
    <location>
        <begin position="19"/>
        <end position="36"/>
    </location>
</feature>
<comment type="subcellular location">
    <subcellularLocation>
        <location evidence="1">Golgi apparatus membrane</location>
        <topology evidence="1">Peripheral membrane protein</topology>
    </subcellularLocation>
</comment>
<keyword evidence="5" id="KW-0653">Protein transport</keyword>
<evidence type="ECO:0000256" key="1">
    <source>
        <dbReference type="ARBA" id="ARBA00004395"/>
    </source>
</evidence>
<dbReference type="PANTHER" id="PTHR24016:SF0">
    <property type="entry name" value="CONSERVED OLIGOMERIC GOLGI COMPLEX SUBUNIT 4"/>
    <property type="match status" value="1"/>
</dbReference>
<dbReference type="InterPro" id="IPR048682">
    <property type="entry name" value="COG4"/>
</dbReference>
<dbReference type="Pfam" id="PF20663">
    <property type="entry name" value="COG4_N"/>
    <property type="match status" value="1"/>
</dbReference>
<dbReference type="OrthoDB" id="47059at2759"/>
<dbReference type="InterPro" id="IPR013167">
    <property type="entry name" value="COG4_M"/>
</dbReference>
<keyword evidence="9" id="KW-0175">Coiled coil</keyword>
<dbReference type="SMART" id="SM00762">
    <property type="entry name" value="Cog4"/>
    <property type="match status" value="1"/>
</dbReference>
<dbReference type="Pfam" id="PF08318">
    <property type="entry name" value="COG4_m"/>
    <property type="match status" value="1"/>
</dbReference>
<evidence type="ECO:0000256" key="4">
    <source>
        <dbReference type="ARBA" id="ARBA00022448"/>
    </source>
</evidence>
<evidence type="ECO:0000256" key="5">
    <source>
        <dbReference type="ARBA" id="ARBA00022927"/>
    </source>
</evidence>
<evidence type="ECO:0000256" key="8">
    <source>
        <dbReference type="ARBA" id="ARBA00031340"/>
    </source>
</evidence>
<reference evidence="12 13" key="1">
    <citation type="submission" date="2016-02" db="EMBL/GenBank/DDBJ databases">
        <title>Genome analysis of coral dinoflagellate symbionts highlights evolutionary adaptations to a symbiotic lifestyle.</title>
        <authorList>
            <person name="Aranda M."/>
            <person name="Li Y."/>
            <person name="Liew Y.J."/>
            <person name="Baumgarten S."/>
            <person name="Simakov O."/>
            <person name="Wilson M."/>
            <person name="Piel J."/>
            <person name="Ashoor H."/>
            <person name="Bougouffa S."/>
            <person name="Bajic V.B."/>
            <person name="Ryu T."/>
            <person name="Ravasi T."/>
            <person name="Bayer T."/>
            <person name="Micklem G."/>
            <person name="Kim H."/>
            <person name="Bhak J."/>
            <person name="Lajeunesse T.C."/>
            <person name="Voolstra C.R."/>
        </authorList>
    </citation>
    <scope>NUCLEOTIDE SEQUENCE [LARGE SCALE GENOMIC DNA]</scope>
    <source>
        <strain evidence="12 13">CCMP2467</strain>
    </source>
</reference>
<feature type="coiled-coil region" evidence="9">
    <location>
        <begin position="700"/>
        <end position="727"/>
    </location>
</feature>
<dbReference type="Proteomes" id="UP000186817">
    <property type="component" value="Unassembled WGS sequence"/>
</dbReference>
<evidence type="ECO:0000256" key="6">
    <source>
        <dbReference type="ARBA" id="ARBA00023034"/>
    </source>
</evidence>
<organism evidence="12 13">
    <name type="scientific">Symbiodinium microadriaticum</name>
    <name type="common">Dinoflagellate</name>
    <name type="synonym">Zooxanthella microadriatica</name>
    <dbReference type="NCBI Taxonomy" id="2951"/>
    <lineage>
        <taxon>Eukaryota</taxon>
        <taxon>Sar</taxon>
        <taxon>Alveolata</taxon>
        <taxon>Dinophyceae</taxon>
        <taxon>Suessiales</taxon>
        <taxon>Symbiodiniaceae</taxon>
        <taxon>Symbiodinium</taxon>
    </lineage>
</organism>
<protein>
    <recommendedName>
        <fullName evidence="3">Conserved oligomeric Golgi complex subunit 4</fullName>
    </recommendedName>
    <alternativeName>
        <fullName evidence="8">Component of oligomeric Golgi complex 4</fullName>
    </alternativeName>
</protein>
<feature type="compositionally biased region" description="Basic and acidic residues" evidence="10">
    <location>
        <begin position="82"/>
        <end position="94"/>
    </location>
</feature>
<evidence type="ECO:0000256" key="2">
    <source>
        <dbReference type="ARBA" id="ARBA00009215"/>
    </source>
</evidence>
<sequence length="1593" mass="176743">MRPADEVEVAAHRVLTGEPVHREWSGAEVCGRENSRPGHSTGDSYSRPLTAAVPSTPVPVPSTPVGPRQTGASTPGAWSRVSVKDKTGEEDRSRSPQPRGNAAILHEDLELRPTVDPVEELATALLNDNVYTSERGNMVTPAHDSDLDFLSQLEFPFYADSAVPEALQVLEAPEPEQATAHMSSLIDYHKAPVAVQLGLDKAMEAEWQKYVEFNAVVPCSREEMLELTRAGHVCIPTKWVLTDKNEHLSGTPGYTPKWKARLVACGNFEQMHGEDIRADSPTAEQEGIALICSWAVSLGLRLKVMQRLLDRFKIGRVETDKFRFCGREYTQHPDGTIEINCRDFTRAIKPIEIRKDEKGTTPVPPAQRTTLRSVIGSLAWVARATRPDLAYPVNALQQRVTTATVETLREANRVVALALNDADRSIVYRAHLPWQPGKLAVVTFCDTSSAAEQGHESAPTSMGTAYVPASLNCLDNSQRVGQMLWEGDELSHQAFAPFGDVEEEGQVECEEPPAPAHLRACVAFSVALESSGAEQEWLADKGQGRACSIAYQIHMYKKMPSAALSGCSCIERRVVEADYTTLMVCFLLRTGSEWYKYDFIAKVDPDCVFFPSRLRGEGWNWDCPCLTPENGSVVDFGNFLHDERCWGVDCGNKSLGQNSERGTEDCGQTGWLSWKLRPLHGVELCTHDADWEEVEMAFSVKAVESELLSLEAEEQDLDLELDKLYSKAAHLCQSESRSLAFLGEQHKQVPAAIRKLQETLQQTSGVADELSFRVRKLDVVCSRVSDALKLVDDLLELRECADQVMKAISSEDFEQAARFVSRFRASQDSLPPGTDDATVRTLTEAERQLSAIVRRRFEAAMAAKDAGGVSRFAKLFHPLGLASEGVRKYVEFIQRSLAEKASADIKRQLGSAGGKRADQGPAPYAEALTSVFVAIADIVQEHQQAVEQEFGPENFIVVVRGLLDEADIQGIKVIDKFAKDNAKVFSQQFANSEMRDVGAVLEETAMITQRVQQFNAYIHSVAHSVVDMIDDKASFANNLPVGHCPDDGLPDTKLLHRVQELVSSYVLVEQYFLLQSVEKAVTETDCLDPDDPDVLTTTLIDEAFYIMQESMMRSVTTCDINAVCAVVNNVNAAIVGELRQEYKQGALTPEYLRKSGLEPPVLPAHSVTFPWQGARMQNVVAYEHGWSSQKSVQQNKQVDQTALPPQVLRLMHRPTPNMPRPTIYDSGRGLMPDDSFAWNAVSAGTAQRIAADLQAISQSVTNTRADLDVLRNGAADLAEDFDNRIEGITSSFKSVALITTDHFMTDSKSDHRDPNHPRRRDKRQDLCFRVYIYSPSFCTDLLRDAMQLPLRRNHADRLPLSLDSPRHFHARSRMAREIVRFPLLRALLRQTLLHPLLPFRIVYVVDRVRIRCRAIMQTRCEHLVLHRLVRLTVLTSVEPLIMLGIPDVVGCRVGLQVAMAITELEKAVLAEVVFRVGTMVALVAVRLEAVAHPVARLVAEDRDGGLDPPDTFQSERCMGNFPTHFRRLCAACKFSCCNDCYRDPMRICLVCIERATGAPPNPNDPGNGAPKADGSLSDARKVKCKSFPSESEP</sequence>
<gene>
    <name evidence="12" type="primary">COG4</name>
    <name evidence="12" type="ORF">AK812_SmicGene21687</name>
</gene>
<feature type="region of interest" description="Disordered" evidence="10">
    <location>
        <begin position="1"/>
        <end position="101"/>
    </location>
</feature>
<evidence type="ECO:0000259" key="11">
    <source>
        <dbReference type="SMART" id="SM00762"/>
    </source>
</evidence>
<dbReference type="GO" id="GO:0000139">
    <property type="term" value="C:Golgi membrane"/>
    <property type="evidence" value="ECO:0007669"/>
    <property type="project" value="UniProtKB-SubCell"/>
</dbReference>
<accession>A0A1Q9DLP7</accession>
<keyword evidence="4" id="KW-0813">Transport</keyword>
<dbReference type="InterPro" id="IPR048680">
    <property type="entry name" value="COG4_N"/>
</dbReference>
<evidence type="ECO:0000256" key="9">
    <source>
        <dbReference type="SAM" id="Coils"/>
    </source>
</evidence>
<proteinExistence type="inferred from homology"/>
<dbReference type="PANTHER" id="PTHR24016">
    <property type="entry name" value="CONSERVED OLIGOMERIC GOLGI COMPLEX SUBUNIT 4"/>
    <property type="match status" value="1"/>
</dbReference>
<dbReference type="GO" id="GO:0015031">
    <property type="term" value="P:protein transport"/>
    <property type="evidence" value="ECO:0007669"/>
    <property type="project" value="UniProtKB-KW"/>
</dbReference>
<evidence type="ECO:0000313" key="13">
    <source>
        <dbReference type="Proteomes" id="UP000186817"/>
    </source>
</evidence>
<feature type="domain" description="COG4 transport protein middle alpha-helical bundle" evidence="11">
    <location>
        <begin position="842"/>
        <end position="1148"/>
    </location>
</feature>
<feature type="region of interest" description="Disordered" evidence="10">
    <location>
        <begin position="1557"/>
        <end position="1593"/>
    </location>
</feature>
<dbReference type="EMBL" id="LSRX01000479">
    <property type="protein sequence ID" value="OLP96114.1"/>
    <property type="molecule type" value="Genomic_DNA"/>
</dbReference>
<evidence type="ECO:0000256" key="10">
    <source>
        <dbReference type="SAM" id="MobiDB-lite"/>
    </source>
</evidence>
<keyword evidence="7" id="KW-0472">Membrane</keyword>
<keyword evidence="13" id="KW-1185">Reference proteome</keyword>
<keyword evidence="6" id="KW-0333">Golgi apparatus</keyword>
<evidence type="ECO:0000313" key="12">
    <source>
        <dbReference type="EMBL" id="OLP96114.1"/>
    </source>
</evidence>
<name>A0A1Q9DLP7_SYMMI</name>
<evidence type="ECO:0000256" key="7">
    <source>
        <dbReference type="ARBA" id="ARBA00023136"/>
    </source>
</evidence>
<comment type="caution">
    <text evidence="12">The sequence shown here is derived from an EMBL/GenBank/DDBJ whole genome shotgun (WGS) entry which is preliminary data.</text>
</comment>